<keyword evidence="3" id="KW-1185">Reference proteome</keyword>
<reference evidence="2 3" key="1">
    <citation type="journal article" date="2020" name="ISME J.">
        <title>Uncovering the hidden diversity of litter-decomposition mechanisms in mushroom-forming fungi.</title>
        <authorList>
            <person name="Floudas D."/>
            <person name="Bentzer J."/>
            <person name="Ahren D."/>
            <person name="Johansson T."/>
            <person name="Persson P."/>
            <person name="Tunlid A."/>
        </authorList>
    </citation>
    <scope>NUCLEOTIDE SEQUENCE [LARGE SCALE GENOMIC DNA]</scope>
    <source>
        <strain evidence="2 3">CBS 406.79</strain>
    </source>
</reference>
<dbReference type="InterPro" id="IPR006076">
    <property type="entry name" value="FAD-dep_OxRdtase"/>
</dbReference>
<dbReference type="GO" id="GO:0005737">
    <property type="term" value="C:cytoplasm"/>
    <property type="evidence" value="ECO:0007669"/>
    <property type="project" value="TreeGrafter"/>
</dbReference>
<feature type="domain" description="FAD dependent oxidoreductase" evidence="1">
    <location>
        <begin position="67"/>
        <end position="462"/>
    </location>
</feature>
<organism evidence="2 3">
    <name type="scientific">Collybiopsis confluens</name>
    <dbReference type="NCBI Taxonomy" id="2823264"/>
    <lineage>
        <taxon>Eukaryota</taxon>
        <taxon>Fungi</taxon>
        <taxon>Dikarya</taxon>
        <taxon>Basidiomycota</taxon>
        <taxon>Agaricomycotina</taxon>
        <taxon>Agaricomycetes</taxon>
        <taxon>Agaricomycetidae</taxon>
        <taxon>Agaricales</taxon>
        <taxon>Marasmiineae</taxon>
        <taxon>Omphalotaceae</taxon>
        <taxon>Collybiopsis</taxon>
    </lineage>
</organism>
<dbReference type="Gene3D" id="3.30.9.10">
    <property type="entry name" value="D-Amino Acid Oxidase, subunit A, domain 2"/>
    <property type="match status" value="1"/>
</dbReference>
<comment type="caution">
    <text evidence="2">The sequence shown here is derived from an EMBL/GenBank/DDBJ whole genome shotgun (WGS) entry which is preliminary data.</text>
</comment>
<dbReference type="EMBL" id="JAACJN010000017">
    <property type="protein sequence ID" value="KAF5390115.1"/>
    <property type="molecule type" value="Genomic_DNA"/>
</dbReference>
<proteinExistence type="predicted"/>
<evidence type="ECO:0000313" key="2">
    <source>
        <dbReference type="EMBL" id="KAF5390115.1"/>
    </source>
</evidence>
<dbReference type="PANTHER" id="PTHR13847:SF260">
    <property type="entry name" value="FAD DEPENDENT OXIDOREDUCTASE DOMAIN-CONTAINING PROTEIN"/>
    <property type="match status" value="1"/>
</dbReference>
<dbReference type="SUPFAM" id="SSF51905">
    <property type="entry name" value="FAD/NAD(P)-binding domain"/>
    <property type="match status" value="1"/>
</dbReference>
<dbReference type="Pfam" id="PF01266">
    <property type="entry name" value="DAO"/>
    <property type="match status" value="1"/>
</dbReference>
<dbReference type="Gene3D" id="3.50.50.60">
    <property type="entry name" value="FAD/NAD(P)-binding domain"/>
    <property type="match status" value="1"/>
</dbReference>
<name>A0A8H5HVA2_9AGAR</name>
<dbReference type="PANTHER" id="PTHR13847">
    <property type="entry name" value="SARCOSINE DEHYDROGENASE-RELATED"/>
    <property type="match status" value="1"/>
</dbReference>
<gene>
    <name evidence="2" type="ORF">D9757_003826</name>
</gene>
<dbReference type="AlphaFoldDB" id="A0A8H5HVA2"/>
<evidence type="ECO:0000313" key="3">
    <source>
        <dbReference type="Proteomes" id="UP000518752"/>
    </source>
</evidence>
<evidence type="ECO:0000259" key="1">
    <source>
        <dbReference type="Pfam" id="PF01266"/>
    </source>
</evidence>
<sequence length="489" mass="53393">MVSSLSVPTLRRQASLYSFESYAMSKNKSGNDFLPVLNPTRSFWIDSPDANPLAKEGSKGHLPQETDVCIIGSGITGISTAYHLSTQARDRPLNVVILEARDFCSGATGRNGGHLTPAVFIDFCNFKARYGQQEALKAFELEHHTEKSILNFVSSHNLEQTVDLVPGGHITVFVTNEELMRAREDFAAAGAAGINPLNVEWLTSEEMLLAYGVSYPGCRIGGHNLWPLKLVTHLYHHAKSQTSSVSLSLFTSAVVTSITRAEPSSSHRWKITSPRGSTTCSYVIHANNAYAPSLLPHLRGPSGIIPTRGQIVAVRAAVPSDELGDGKPSWDANDGFEYWFPRPVTSPLECPLFILGGGREAEEQFEHGEIDDSKLSANAGTSLRRFLPCLYPGKFEEGRGPEMEWTGIMGFTLSEDPFVGPVGGYDVPDDEDTGYKGQFIAAGYSGHGMPRAYACAEVVAAMVSADLRGEKWNAPNWLPRHYLTSRIEK</sequence>
<dbReference type="Proteomes" id="UP000518752">
    <property type="component" value="Unassembled WGS sequence"/>
</dbReference>
<protein>
    <recommendedName>
        <fullName evidence="1">FAD dependent oxidoreductase domain-containing protein</fullName>
    </recommendedName>
</protein>
<dbReference type="OrthoDB" id="429143at2759"/>
<accession>A0A8H5HVA2</accession>
<dbReference type="InterPro" id="IPR036188">
    <property type="entry name" value="FAD/NAD-bd_sf"/>
</dbReference>